<dbReference type="InterPro" id="IPR005158">
    <property type="entry name" value="BTAD"/>
</dbReference>
<evidence type="ECO:0000256" key="4">
    <source>
        <dbReference type="ARBA" id="ARBA00023163"/>
    </source>
</evidence>
<sequence length="1039" mass="112233">MWREGAQLDLGTPKAQVLFAVLLCQAGNPVSEDQLAAALWGGSPPKSAGKNLQTYVHRLRRQLGDPARVVRQGSGYLVPVAGDELDAAKFESLAGSGQAVEAAGEPEEATHRLHEALSLWRGPAFAGMTDVPMLAVEAARLDEVRLSVLQSRIAVDLRLGRHAELLGELTALTREHPLRERLRAQLMLALYRCGRRADALAEYARARRILIEETGLDPAEELHDMHQRMLTQDPSLDPVPRVRPAVTGSSPQPGPYPPAHGDLAAGPPDEPDEVPRRAVLAHGPPAAPTPAELPPDIADFTGRDGEVADLTEVLTRPRPGTVAMAGVAGLGGLGKTTLAVHVAHRIADRFPDGQLYADLRGASADPARPEDVLSRFLFALGVSPTGIPESLEERVALYRSCLAGRRMLILLDNVAGEKQVRPLLPGAPGTAVLLTGRVRLVGLEGASLLELDVLPSGQAIDLLSRIVGDERVQDDPKAALEITRLCGRVPLAVRISAARLLGRRQWSLAHLAGVLGEERHRLDELVAGDLDIRAGFEMSYRMLPANARRAFRLAGLLDAPDFASWAVAALLDVPVRQAEREIETLVDAHLLNLTGTDETGRLRYRFHDLIRLYARERAQHEETEPERQAALQRALGAWLALAEVAAEHVPGPCYALMHSAAPRWRLPPAVSGPLLADPMAWFGAEHAALMAGVSQACEARLTTLAWDLAGSTETYLNMRGLYDGWQRMHEQALALCRETGDQRGEAVLTRGLLDVTTWNRPAGPGAAMTRMRAGASQLLDLFTLLKDPIGMADALATLAWSMTADGNGGAQALALAEQALRTAAGADYLGGQARAYHVMAIIYGEDDPHRAHKVLEQAMKVAEALGNPHYTTTVTQFLGAAKLFSGDLAGGQELLESSLGMARRLNYRYLETFSLLYLSKLFVAAGDAEQARATAELTLANSEDGDFGHYLADALSVLGQLDLAEGDLPAAIATLERSVRVWRTRGSIPYLARTLRALGDAYDAACDHRAARTVWEEARELFRGISHEDGVRTLDARLM</sequence>
<dbReference type="SUPFAM" id="SSF46894">
    <property type="entry name" value="C-terminal effector domain of the bipartite response regulators"/>
    <property type="match status" value="1"/>
</dbReference>
<comment type="similarity">
    <text evidence="1">Belongs to the AfsR/DnrI/RedD regulatory family.</text>
</comment>
<dbReference type="InterPro" id="IPR027417">
    <property type="entry name" value="P-loop_NTPase"/>
</dbReference>
<dbReference type="CDD" id="cd15831">
    <property type="entry name" value="BTAD"/>
    <property type="match status" value="1"/>
</dbReference>
<protein>
    <submittedName>
        <fullName evidence="8">BTAD domain-containing putative transcriptional regulator</fullName>
    </submittedName>
</protein>
<feature type="DNA-binding region" description="OmpR/PhoB-type" evidence="5">
    <location>
        <begin position="1"/>
        <end position="80"/>
    </location>
</feature>
<gene>
    <name evidence="8" type="ORF">ACFOY2_53790</name>
</gene>
<dbReference type="InterPro" id="IPR002182">
    <property type="entry name" value="NB-ARC"/>
</dbReference>
<dbReference type="SMART" id="SM01043">
    <property type="entry name" value="BTAD"/>
    <property type="match status" value="1"/>
</dbReference>
<feature type="region of interest" description="Disordered" evidence="6">
    <location>
        <begin position="232"/>
        <end position="276"/>
    </location>
</feature>
<dbReference type="InterPro" id="IPR036388">
    <property type="entry name" value="WH-like_DNA-bd_sf"/>
</dbReference>
<accession>A0ABV8GVA1</accession>
<dbReference type="InterPro" id="IPR001867">
    <property type="entry name" value="OmpR/PhoB-type_DNA-bd"/>
</dbReference>
<dbReference type="PANTHER" id="PTHR35807">
    <property type="entry name" value="TRANSCRIPTIONAL REGULATOR REDD-RELATED"/>
    <property type="match status" value="1"/>
</dbReference>
<dbReference type="Proteomes" id="UP001595851">
    <property type="component" value="Unassembled WGS sequence"/>
</dbReference>
<keyword evidence="2" id="KW-0805">Transcription regulation</keyword>
<evidence type="ECO:0000259" key="7">
    <source>
        <dbReference type="PROSITE" id="PS51755"/>
    </source>
</evidence>
<dbReference type="Pfam" id="PF00931">
    <property type="entry name" value="NB-ARC"/>
    <property type="match status" value="1"/>
</dbReference>
<comment type="caution">
    <text evidence="8">The sequence shown here is derived from an EMBL/GenBank/DDBJ whole genome shotgun (WGS) entry which is preliminary data.</text>
</comment>
<dbReference type="PRINTS" id="PR00364">
    <property type="entry name" value="DISEASERSIST"/>
</dbReference>
<evidence type="ECO:0000256" key="5">
    <source>
        <dbReference type="PROSITE-ProRule" id="PRU01091"/>
    </source>
</evidence>
<dbReference type="InterPro" id="IPR051677">
    <property type="entry name" value="AfsR-DnrI-RedD_regulator"/>
</dbReference>
<evidence type="ECO:0000256" key="1">
    <source>
        <dbReference type="ARBA" id="ARBA00005820"/>
    </source>
</evidence>
<evidence type="ECO:0000256" key="3">
    <source>
        <dbReference type="ARBA" id="ARBA00023125"/>
    </source>
</evidence>
<proteinExistence type="inferred from homology"/>
<evidence type="ECO:0000256" key="2">
    <source>
        <dbReference type="ARBA" id="ARBA00023015"/>
    </source>
</evidence>
<dbReference type="PANTHER" id="PTHR35807:SF1">
    <property type="entry name" value="TRANSCRIPTIONAL REGULATOR REDD"/>
    <property type="match status" value="1"/>
</dbReference>
<evidence type="ECO:0000313" key="9">
    <source>
        <dbReference type="Proteomes" id="UP001595851"/>
    </source>
</evidence>
<feature type="domain" description="OmpR/PhoB-type" evidence="7">
    <location>
        <begin position="1"/>
        <end position="80"/>
    </location>
</feature>
<keyword evidence="4" id="KW-0804">Transcription</keyword>
<organism evidence="8 9">
    <name type="scientific">Nonomuraea purpurea</name>
    <dbReference type="NCBI Taxonomy" id="1849276"/>
    <lineage>
        <taxon>Bacteria</taxon>
        <taxon>Bacillati</taxon>
        <taxon>Actinomycetota</taxon>
        <taxon>Actinomycetes</taxon>
        <taxon>Streptosporangiales</taxon>
        <taxon>Streptosporangiaceae</taxon>
        <taxon>Nonomuraea</taxon>
    </lineage>
</organism>
<dbReference type="Pfam" id="PF03704">
    <property type="entry name" value="BTAD"/>
    <property type="match status" value="1"/>
</dbReference>
<dbReference type="SMART" id="SM00862">
    <property type="entry name" value="Trans_reg_C"/>
    <property type="match status" value="1"/>
</dbReference>
<keyword evidence="9" id="KW-1185">Reference proteome</keyword>
<dbReference type="Gene3D" id="1.25.40.10">
    <property type="entry name" value="Tetratricopeptide repeat domain"/>
    <property type="match status" value="3"/>
</dbReference>
<dbReference type="Pfam" id="PF00486">
    <property type="entry name" value="Trans_reg_C"/>
    <property type="match status" value="1"/>
</dbReference>
<dbReference type="InterPro" id="IPR016032">
    <property type="entry name" value="Sig_transdc_resp-reg_C-effctor"/>
</dbReference>
<dbReference type="Pfam" id="PF13424">
    <property type="entry name" value="TPR_12"/>
    <property type="match status" value="1"/>
</dbReference>
<dbReference type="RefSeq" id="WP_379535962.1">
    <property type="nucleotide sequence ID" value="NZ_JBHSBI010000059.1"/>
</dbReference>
<dbReference type="Gene3D" id="1.10.10.10">
    <property type="entry name" value="Winged helix-like DNA-binding domain superfamily/Winged helix DNA-binding domain"/>
    <property type="match status" value="1"/>
</dbReference>
<dbReference type="SUPFAM" id="SSF48452">
    <property type="entry name" value="TPR-like"/>
    <property type="match status" value="2"/>
</dbReference>
<keyword evidence="3 5" id="KW-0238">DNA-binding</keyword>
<reference evidence="9" key="1">
    <citation type="journal article" date="2019" name="Int. J. Syst. Evol. Microbiol.">
        <title>The Global Catalogue of Microorganisms (GCM) 10K type strain sequencing project: providing services to taxonomists for standard genome sequencing and annotation.</title>
        <authorList>
            <consortium name="The Broad Institute Genomics Platform"/>
            <consortium name="The Broad Institute Genome Sequencing Center for Infectious Disease"/>
            <person name="Wu L."/>
            <person name="Ma J."/>
        </authorList>
    </citation>
    <scope>NUCLEOTIDE SEQUENCE [LARGE SCALE GENOMIC DNA]</scope>
    <source>
        <strain evidence="9">TBRC 1276</strain>
    </source>
</reference>
<dbReference type="PROSITE" id="PS51755">
    <property type="entry name" value="OMPR_PHOB"/>
    <property type="match status" value="1"/>
</dbReference>
<dbReference type="EMBL" id="JBHSBI010000059">
    <property type="protein sequence ID" value="MFC4016169.1"/>
    <property type="molecule type" value="Genomic_DNA"/>
</dbReference>
<evidence type="ECO:0000256" key="6">
    <source>
        <dbReference type="SAM" id="MobiDB-lite"/>
    </source>
</evidence>
<name>A0ABV8GVA1_9ACTN</name>
<dbReference type="SUPFAM" id="SSF52540">
    <property type="entry name" value="P-loop containing nucleoside triphosphate hydrolases"/>
    <property type="match status" value="1"/>
</dbReference>
<dbReference type="InterPro" id="IPR011990">
    <property type="entry name" value="TPR-like_helical_dom_sf"/>
</dbReference>
<dbReference type="Gene3D" id="3.40.50.300">
    <property type="entry name" value="P-loop containing nucleotide triphosphate hydrolases"/>
    <property type="match status" value="1"/>
</dbReference>
<evidence type="ECO:0000313" key="8">
    <source>
        <dbReference type="EMBL" id="MFC4016169.1"/>
    </source>
</evidence>